<evidence type="ECO:0000256" key="3">
    <source>
        <dbReference type="SAM" id="MobiDB-lite"/>
    </source>
</evidence>
<keyword evidence="6" id="KW-1185">Reference proteome</keyword>
<reference evidence="5" key="1">
    <citation type="journal article" date="2014" name="Int. J. Syst. Evol. Microbiol.">
        <title>Complete genome sequence of Corynebacterium casei LMG S-19264T (=DSM 44701T), isolated from a smear-ripened cheese.</title>
        <authorList>
            <consortium name="US DOE Joint Genome Institute (JGI-PGF)"/>
            <person name="Walter F."/>
            <person name="Albersmeier A."/>
            <person name="Kalinowski J."/>
            <person name="Ruckert C."/>
        </authorList>
    </citation>
    <scope>NUCLEOTIDE SEQUENCE</scope>
    <source>
        <strain evidence="5">CGMCC 4.7138</strain>
    </source>
</reference>
<dbReference type="SUPFAM" id="SSF48498">
    <property type="entry name" value="Tetracyclin repressor-like, C-terminal domain"/>
    <property type="match status" value="1"/>
</dbReference>
<organism evidence="5 6">
    <name type="scientific">Microbispora bryophytorum</name>
    <dbReference type="NCBI Taxonomy" id="1460882"/>
    <lineage>
        <taxon>Bacteria</taxon>
        <taxon>Bacillati</taxon>
        <taxon>Actinomycetota</taxon>
        <taxon>Actinomycetes</taxon>
        <taxon>Streptosporangiales</taxon>
        <taxon>Streptosporangiaceae</taxon>
        <taxon>Microbispora</taxon>
    </lineage>
</organism>
<evidence type="ECO:0000313" key="6">
    <source>
        <dbReference type="Proteomes" id="UP000653480"/>
    </source>
</evidence>
<evidence type="ECO:0000256" key="1">
    <source>
        <dbReference type="ARBA" id="ARBA00023125"/>
    </source>
</evidence>
<sequence length="263" mass="28440">MSDTRDKAQNSSITDAEDAVAGRITPAAGRYGGRSAAERQAERRERFLKAGLDLFGAGPGYRATRITDVCRAAGLSSRQFYEEFHTLEDLLADLHLHVNDIAQQAVLDVLPQVRHLDPIDRCSQLFRAYAAGATADPRHTRIAFVEIIGVSPRLDRQRLDRRARWIDLVCEQLDDAAGRGGIVPRDFRVTAAAFIGAINGLMHDWAVGWVDATRDQIVDELLLMLLGRLQATDERGDAQGDGEAGPPIAGPSPAGAVPLPGGG</sequence>
<evidence type="ECO:0000259" key="4">
    <source>
        <dbReference type="PROSITE" id="PS50977"/>
    </source>
</evidence>
<evidence type="ECO:0000256" key="2">
    <source>
        <dbReference type="PROSITE-ProRule" id="PRU00335"/>
    </source>
</evidence>
<dbReference type="PROSITE" id="PS50977">
    <property type="entry name" value="HTH_TETR_2"/>
    <property type="match status" value="1"/>
</dbReference>
<feature type="region of interest" description="Disordered" evidence="3">
    <location>
        <begin position="1"/>
        <end position="36"/>
    </location>
</feature>
<dbReference type="InterPro" id="IPR036271">
    <property type="entry name" value="Tet_transcr_reg_TetR-rel_C_sf"/>
</dbReference>
<comment type="caution">
    <text evidence="5">The sequence shown here is derived from an EMBL/GenBank/DDBJ whole genome shotgun (WGS) entry which is preliminary data.</text>
</comment>
<dbReference type="InterPro" id="IPR001647">
    <property type="entry name" value="HTH_TetR"/>
</dbReference>
<feature type="domain" description="HTH tetR-type" evidence="4">
    <location>
        <begin position="41"/>
        <end position="102"/>
    </location>
</feature>
<dbReference type="AlphaFoldDB" id="A0A8H9H586"/>
<dbReference type="GO" id="GO:0000976">
    <property type="term" value="F:transcription cis-regulatory region binding"/>
    <property type="evidence" value="ECO:0007669"/>
    <property type="project" value="TreeGrafter"/>
</dbReference>
<feature type="compositionally biased region" description="Low complexity" evidence="3">
    <location>
        <begin position="244"/>
        <end position="256"/>
    </location>
</feature>
<reference evidence="5" key="2">
    <citation type="submission" date="2020-09" db="EMBL/GenBank/DDBJ databases">
        <authorList>
            <person name="Sun Q."/>
            <person name="Zhou Y."/>
        </authorList>
    </citation>
    <scope>NUCLEOTIDE SEQUENCE</scope>
    <source>
        <strain evidence="5">CGMCC 4.7138</strain>
    </source>
</reference>
<dbReference type="SUPFAM" id="SSF46689">
    <property type="entry name" value="Homeodomain-like"/>
    <property type="match status" value="1"/>
</dbReference>
<dbReference type="InterPro" id="IPR009057">
    <property type="entry name" value="Homeodomain-like_sf"/>
</dbReference>
<feature type="DNA-binding region" description="H-T-H motif" evidence="2">
    <location>
        <begin position="65"/>
        <end position="84"/>
    </location>
</feature>
<dbReference type="PANTHER" id="PTHR30055">
    <property type="entry name" value="HTH-TYPE TRANSCRIPTIONAL REGULATOR RUTR"/>
    <property type="match status" value="1"/>
</dbReference>
<dbReference type="InterPro" id="IPR050109">
    <property type="entry name" value="HTH-type_TetR-like_transc_reg"/>
</dbReference>
<dbReference type="RefSeq" id="WP_208762498.1">
    <property type="nucleotide sequence ID" value="NZ_BMMN01000017.1"/>
</dbReference>
<protein>
    <submittedName>
        <fullName evidence="5">TetR family transcriptional regulator</fullName>
    </submittedName>
</protein>
<dbReference type="Gene3D" id="1.10.10.60">
    <property type="entry name" value="Homeodomain-like"/>
    <property type="match status" value="1"/>
</dbReference>
<dbReference type="Gene3D" id="1.10.357.10">
    <property type="entry name" value="Tetracycline Repressor, domain 2"/>
    <property type="match status" value="1"/>
</dbReference>
<feature type="region of interest" description="Disordered" evidence="3">
    <location>
        <begin position="235"/>
        <end position="263"/>
    </location>
</feature>
<gene>
    <name evidence="5" type="ORF">GCM10011574_63990</name>
</gene>
<evidence type="ECO:0000313" key="5">
    <source>
        <dbReference type="EMBL" id="GGO28997.1"/>
    </source>
</evidence>
<dbReference type="EMBL" id="BMMN01000017">
    <property type="protein sequence ID" value="GGO28997.1"/>
    <property type="molecule type" value="Genomic_DNA"/>
</dbReference>
<accession>A0A8H9H586</accession>
<dbReference type="PANTHER" id="PTHR30055:SF226">
    <property type="entry name" value="HTH-TYPE TRANSCRIPTIONAL REGULATOR PKSA"/>
    <property type="match status" value="1"/>
</dbReference>
<name>A0A8H9H586_9ACTN</name>
<dbReference type="GO" id="GO:0003700">
    <property type="term" value="F:DNA-binding transcription factor activity"/>
    <property type="evidence" value="ECO:0007669"/>
    <property type="project" value="TreeGrafter"/>
</dbReference>
<proteinExistence type="predicted"/>
<dbReference type="Proteomes" id="UP000653480">
    <property type="component" value="Unassembled WGS sequence"/>
</dbReference>
<keyword evidence="1 2" id="KW-0238">DNA-binding</keyword>